<evidence type="ECO:0000313" key="3">
    <source>
        <dbReference type="Proteomes" id="UP000324222"/>
    </source>
</evidence>
<gene>
    <name evidence="2" type="ORF">E2C01_013662</name>
</gene>
<organism evidence="2 3">
    <name type="scientific">Portunus trituberculatus</name>
    <name type="common">Swimming crab</name>
    <name type="synonym">Neptunus trituberculatus</name>
    <dbReference type="NCBI Taxonomy" id="210409"/>
    <lineage>
        <taxon>Eukaryota</taxon>
        <taxon>Metazoa</taxon>
        <taxon>Ecdysozoa</taxon>
        <taxon>Arthropoda</taxon>
        <taxon>Crustacea</taxon>
        <taxon>Multicrustacea</taxon>
        <taxon>Malacostraca</taxon>
        <taxon>Eumalacostraca</taxon>
        <taxon>Eucarida</taxon>
        <taxon>Decapoda</taxon>
        <taxon>Pleocyemata</taxon>
        <taxon>Brachyura</taxon>
        <taxon>Eubrachyura</taxon>
        <taxon>Portunoidea</taxon>
        <taxon>Portunidae</taxon>
        <taxon>Portuninae</taxon>
        <taxon>Portunus</taxon>
    </lineage>
</organism>
<evidence type="ECO:0000313" key="2">
    <source>
        <dbReference type="EMBL" id="MPC20707.1"/>
    </source>
</evidence>
<evidence type="ECO:0000256" key="1">
    <source>
        <dbReference type="SAM" id="MobiDB-lite"/>
    </source>
</evidence>
<dbReference type="Proteomes" id="UP000324222">
    <property type="component" value="Unassembled WGS sequence"/>
</dbReference>
<proteinExistence type="predicted"/>
<sequence length="128" mass="14235">MESAVSWGHTGMAEDGSTALIAGFDEVDDDDVQDLLESHTEPLSNDEFIELDKASQEAEKEGDKCHGKPMPAIKFSQRSQQTMPAQGYVRLSSRWRNTNCLEKLVLEAERVILPADSTEMCNYILATI</sequence>
<keyword evidence="3" id="KW-1185">Reference proteome</keyword>
<accession>A0A5B7DHS3</accession>
<reference evidence="2 3" key="1">
    <citation type="submission" date="2019-05" db="EMBL/GenBank/DDBJ databases">
        <title>Another draft genome of Portunus trituberculatus and its Hox gene families provides insights of decapod evolution.</title>
        <authorList>
            <person name="Jeong J.-H."/>
            <person name="Song I."/>
            <person name="Kim S."/>
            <person name="Choi T."/>
            <person name="Kim D."/>
            <person name="Ryu S."/>
            <person name="Kim W."/>
        </authorList>
    </citation>
    <scope>NUCLEOTIDE SEQUENCE [LARGE SCALE GENOMIC DNA]</scope>
    <source>
        <tissue evidence="2">Muscle</tissue>
    </source>
</reference>
<protein>
    <submittedName>
        <fullName evidence="2">Uncharacterized protein</fullName>
    </submittedName>
</protein>
<dbReference type="AlphaFoldDB" id="A0A5B7DHS3"/>
<name>A0A5B7DHS3_PORTR</name>
<comment type="caution">
    <text evidence="2">The sequence shown here is derived from an EMBL/GenBank/DDBJ whole genome shotgun (WGS) entry which is preliminary data.</text>
</comment>
<dbReference type="EMBL" id="VSRR010000901">
    <property type="protein sequence ID" value="MPC20707.1"/>
    <property type="molecule type" value="Genomic_DNA"/>
</dbReference>
<feature type="compositionally biased region" description="Basic and acidic residues" evidence="1">
    <location>
        <begin position="55"/>
        <end position="66"/>
    </location>
</feature>
<feature type="region of interest" description="Disordered" evidence="1">
    <location>
        <begin position="55"/>
        <end position="81"/>
    </location>
</feature>